<dbReference type="Pfam" id="PF05400">
    <property type="entry name" value="FliT"/>
    <property type="match status" value="1"/>
</dbReference>
<comment type="subcellular location">
    <subcellularLocation>
        <location evidence="1">Cytoplasm</location>
        <location evidence="1">Cytosol</location>
    </subcellularLocation>
</comment>
<keyword evidence="2" id="KW-0963">Cytoplasm</keyword>
<comment type="caution">
    <text evidence="7">The sequence shown here is derived from an EMBL/GenBank/DDBJ whole genome shotgun (WGS) entry which is preliminary data.</text>
</comment>
<feature type="compositionally biased region" description="Basic residues" evidence="6">
    <location>
        <begin position="87"/>
        <end position="98"/>
    </location>
</feature>
<evidence type="ECO:0000256" key="2">
    <source>
        <dbReference type="ARBA" id="ARBA00022490"/>
    </source>
</evidence>
<feature type="region of interest" description="Disordered" evidence="6">
    <location>
        <begin position="75"/>
        <end position="98"/>
    </location>
</feature>
<dbReference type="EMBL" id="PIQF01000001">
    <property type="protein sequence ID" value="RUO77042.1"/>
    <property type="molecule type" value="Genomic_DNA"/>
</dbReference>
<keyword evidence="3" id="KW-1005">Bacterial flagellum biogenesis</keyword>
<dbReference type="OrthoDB" id="6240638at2"/>
<evidence type="ECO:0000256" key="1">
    <source>
        <dbReference type="ARBA" id="ARBA00004514"/>
    </source>
</evidence>
<accession>A0A432ZID9</accession>
<evidence type="ECO:0000313" key="8">
    <source>
        <dbReference type="Proteomes" id="UP000287908"/>
    </source>
</evidence>
<reference evidence="7 8" key="1">
    <citation type="journal article" date="2011" name="Front. Microbiol.">
        <title>Genomic signatures of strain selection and enhancement in Bacillus atrophaeus var. globigii, a historical biowarfare simulant.</title>
        <authorList>
            <person name="Gibbons H.S."/>
            <person name="Broomall S.M."/>
            <person name="McNew L.A."/>
            <person name="Daligault H."/>
            <person name="Chapman C."/>
            <person name="Bruce D."/>
            <person name="Karavis M."/>
            <person name="Krepps M."/>
            <person name="McGregor P.A."/>
            <person name="Hong C."/>
            <person name="Park K.H."/>
            <person name="Akmal A."/>
            <person name="Feldman A."/>
            <person name="Lin J.S."/>
            <person name="Chang W.E."/>
            <person name="Higgs B.W."/>
            <person name="Demirev P."/>
            <person name="Lindquist J."/>
            <person name="Liem A."/>
            <person name="Fochler E."/>
            <person name="Read T.D."/>
            <person name="Tapia R."/>
            <person name="Johnson S."/>
            <person name="Bishop-Lilly K.A."/>
            <person name="Detter C."/>
            <person name="Han C."/>
            <person name="Sozhamannan S."/>
            <person name="Rosenzweig C.N."/>
            <person name="Skowronski E.W."/>
        </authorList>
    </citation>
    <scope>NUCLEOTIDE SEQUENCE [LARGE SCALE GENOMIC DNA]</scope>
    <source>
        <strain evidence="7 8">CL-SP19</strain>
    </source>
</reference>
<organism evidence="7 8">
    <name type="scientific">Idiomarina seosinensis</name>
    <dbReference type="NCBI Taxonomy" id="281739"/>
    <lineage>
        <taxon>Bacteria</taxon>
        <taxon>Pseudomonadati</taxon>
        <taxon>Pseudomonadota</taxon>
        <taxon>Gammaproteobacteria</taxon>
        <taxon>Alteromonadales</taxon>
        <taxon>Idiomarinaceae</taxon>
        <taxon>Idiomarina</taxon>
    </lineage>
</organism>
<name>A0A432ZID9_9GAMM</name>
<dbReference type="Proteomes" id="UP000287908">
    <property type="component" value="Unassembled WGS sequence"/>
</dbReference>
<dbReference type="AlphaFoldDB" id="A0A432ZID9"/>
<evidence type="ECO:0000313" key="7">
    <source>
        <dbReference type="EMBL" id="RUO77042.1"/>
    </source>
</evidence>
<keyword evidence="4" id="KW-0143">Chaperone</keyword>
<dbReference type="InterPro" id="IPR008622">
    <property type="entry name" value="FliT"/>
</dbReference>
<proteinExistence type="predicted"/>
<evidence type="ECO:0000256" key="4">
    <source>
        <dbReference type="ARBA" id="ARBA00023186"/>
    </source>
</evidence>
<protein>
    <recommendedName>
        <fullName evidence="5">Flagellar protein FliT</fullName>
    </recommendedName>
</protein>
<dbReference type="RefSeq" id="WP_126783314.1">
    <property type="nucleotide sequence ID" value="NZ_PIQF01000001.1"/>
</dbReference>
<gene>
    <name evidence="7" type="ORF">CWI81_00625</name>
</gene>
<evidence type="ECO:0000256" key="6">
    <source>
        <dbReference type="SAM" id="MobiDB-lite"/>
    </source>
</evidence>
<evidence type="ECO:0000256" key="5">
    <source>
        <dbReference type="ARBA" id="ARBA00093797"/>
    </source>
</evidence>
<evidence type="ECO:0000256" key="3">
    <source>
        <dbReference type="ARBA" id="ARBA00022795"/>
    </source>
</evidence>
<sequence length="98" mass="11250">MSAQTDSPQQLQQLYKQLKQQLADSDFESATNTLPQLLTALEQLPEHWTESEQWVETVAEINDFLNEIQPELEQARDETQETITKIGKSKKGVKAYTK</sequence>
<keyword evidence="8" id="KW-1185">Reference proteome</keyword>